<evidence type="ECO:0000313" key="8">
    <source>
        <dbReference type="Proteomes" id="UP000236732"/>
    </source>
</evidence>
<evidence type="ECO:0000256" key="1">
    <source>
        <dbReference type="ARBA" id="ARBA00004141"/>
    </source>
</evidence>
<dbReference type="RefSeq" id="WP_200824556.1">
    <property type="nucleotide sequence ID" value="NZ_FNVT01000015.1"/>
</dbReference>
<dbReference type="GO" id="GO:0016020">
    <property type="term" value="C:membrane"/>
    <property type="evidence" value="ECO:0007669"/>
    <property type="project" value="UniProtKB-SubCell"/>
</dbReference>
<accession>A0A1H6ES84</accession>
<dbReference type="GO" id="GO:0055085">
    <property type="term" value="P:transmembrane transport"/>
    <property type="evidence" value="ECO:0007669"/>
    <property type="project" value="InterPro"/>
</dbReference>
<gene>
    <name evidence="7" type="ORF">SAMN05444920_115222</name>
</gene>
<feature type="domain" description="SLC26A/SulP transporter" evidence="6">
    <location>
        <begin position="6"/>
        <end position="165"/>
    </location>
</feature>
<evidence type="ECO:0000256" key="2">
    <source>
        <dbReference type="ARBA" id="ARBA00022692"/>
    </source>
</evidence>
<dbReference type="Proteomes" id="UP000236732">
    <property type="component" value="Unassembled WGS sequence"/>
</dbReference>
<evidence type="ECO:0000259" key="6">
    <source>
        <dbReference type="Pfam" id="PF00916"/>
    </source>
</evidence>
<dbReference type="InterPro" id="IPR001902">
    <property type="entry name" value="SLC26A/SulP_fam"/>
</dbReference>
<dbReference type="PANTHER" id="PTHR11814">
    <property type="entry name" value="SULFATE TRANSPORTER"/>
    <property type="match status" value="1"/>
</dbReference>
<dbReference type="EMBL" id="FNVT01000015">
    <property type="protein sequence ID" value="SEH00243.1"/>
    <property type="molecule type" value="Genomic_DNA"/>
</dbReference>
<dbReference type="AlphaFoldDB" id="A0A1H6ES84"/>
<feature type="transmembrane region" description="Helical" evidence="5">
    <location>
        <begin position="160"/>
        <end position="191"/>
    </location>
</feature>
<organism evidence="7 8">
    <name type="scientific">Nonomuraea solani</name>
    <dbReference type="NCBI Taxonomy" id="1144553"/>
    <lineage>
        <taxon>Bacteria</taxon>
        <taxon>Bacillati</taxon>
        <taxon>Actinomycetota</taxon>
        <taxon>Actinomycetes</taxon>
        <taxon>Streptosporangiales</taxon>
        <taxon>Streptosporangiaceae</taxon>
        <taxon>Nonomuraea</taxon>
    </lineage>
</organism>
<feature type="transmembrane region" description="Helical" evidence="5">
    <location>
        <begin position="28"/>
        <end position="51"/>
    </location>
</feature>
<keyword evidence="4 5" id="KW-0472">Membrane</keyword>
<dbReference type="Pfam" id="PF00916">
    <property type="entry name" value="Sulfate_transp"/>
    <property type="match status" value="1"/>
</dbReference>
<sequence>MARVEVGSLSGALNPPGGAELAMLTDPAVLGTILTIAIVASAESLFSAAAVDRLHDGRPTRYNAELAAQGAGNVVSGALGGMPMTAVIVRSAANVQAGARTKASRVLHGVWLLLFAVALPGLLAAIPLTALAALLVHAGWKLIDPARLVRTVRQDRADGAIALITAATIAGVDLLTGVLTGLGLAIVLAAWRLSHVTVSWEHDERGHVHVRLRGNATFLRLPQMHRSLQSVPDAAGVRLDLSELHHLDEATRDTLDAWAARRERTGEGGRPAETGGLAIR</sequence>
<proteinExistence type="predicted"/>
<dbReference type="InterPro" id="IPR011547">
    <property type="entry name" value="SLC26A/SulP_dom"/>
</dbReference>
<evidence type="ECO:0000256" key="4">
    <source>
        <dbReference type="ARBA" id="ARBA00023136"/>
    </source>
</evidence>
<keyword evidence="2 5" id="KW-0812">Transmembrane</keyword>
<feature type="transmembrane region" description="Helical" evidence="5">
    <location>
        <begin position="110"/>
        <end position="140"/>
    </location>
</feature>
<comment type="subcellular location">
    <subcellularLocation>
        <location evidence="1">Membrane</location>
        <topology evidence="1">Multi-pass membrane protein</topology>
    </subcellularLocation>
</comment>
<keyword evidence="3 5" id="KW-1133">Transmembrane helix</keyword>
<evidence type="ECO:0000256" key="3">
    <source>
        <dbReference type="ARBA" id="ARBA00022989"/>
    </source>
</evidence>
<keyword evidence="8" id="KW-1185">Reference proteome</keyword>
<reference evidence="7 8" key="1">
    <citation type="submission" date="2016-10" db="EMBL/GenBank/DDBJ databases">
        <authorList>
            <person name="de Groot N.N."/>
        </authorList>
    </citation>
    <scope>NUCLEOTIDE SEQUENCE [LARGE SCALE GENOMIC DNA]</scope>
    <source>
        <strain evidence="7 8">CGMCC 4.7037</strain>
    </source>
</reference>
<name>A0A1H6ES84_9ACTN</name>
<evidence type="ECO:0000313" key="7">
    <source>
        <dbReference type="EMBL" id="SEH00243.1"/>
    </source>
</evidence>
<evidence type="ECO:0000256" key="5">
    <source>
        <dbReference type="SAM" id="Phobius"/>
    </source>
</evidence>
<protein>
    <submittedName>
        <fullName evidence="7">Sulfate permease family protein</fullName>
    </submittedName>
</protein>